<evidence type="ECO:0000313" key="3">
    <source>
        <dbReference type="Proteomes" id="UP001240150"/>
    </source>
</evidence>
<accession>A0ABY8WAU4</accession>
<reference evidence="2 3" key="1">
    <citation type="submission" date="2023-06" db="EMBL/GenBank/DDBJ databases">
        <authorList>
            <person name="Yushchuk O."/>
            <person name="Binda E."/>
            <person name="Ruckert-Reed C."/>
            <person name="Fedorenko V."/>
            <person name="Kalinowski J."/>
            <person name="Marinelli F."/>
        </authorList>
    </citation>
    <scope>NUCLEOTIDE SEQUENCE [LARGE SCALE GENOMIC DNA]</scope>
    <source>
        <strain evidence="2 3">NRRL 3884</strain>
    </source>
</reference>
<proteinExistence type="predicted"/>
<evidence type="ECO:0000256" key="1">
    <source>
        <dbReference type="SAM" id="MobiDB-lite"/>
    </source>
</evidence>
<gene>
    <name evidence="2" type="ORF">ACTOB_005550</name>
</gene>
<protein>
    <recommendedName>
        <fullName evidence="4">Lantibiotic dehydratase N-terminal domain-containing protein</fullName>
    </recommendedName>
</protein>
<dbReference type="RefSeq" id="WP_284914776.1">
    <property type="nucleotide sequence ID" value="NZ_CP126980.1"/>
</dbReference>
<keyword evidence="3" id="KW-1185">Reference proteome</keyword>
<dbReference type="EMBL" id="CP126980">
    <property type="protein sequence ID" value="WIM93568.1"/>
    <property type="molecule type" value="Genomic_DNA"/>
</dbReference>
<evidence type="ECO:0008006" key="4">
    <source>
        <dbReference type="Google" id="ProtNLM"/>
    </source>
</evidence>
<feature type="region of interest" description="Disordered" evidence="1">
    <location>
        <begin position="448"/>
        <end position="469"/>
    </location>
</feature>
<evidence type="ECO:0000313" key="2">
    <source>
        <dbReference type="EMBL" id="WIM93568.1"/>
    </source>
</evidence>
<dbReference type="Proteomes" id="UP001240150">
    <property type="component" value="Chromosome"/>
</dbReference>
<organism evidence="2 3">
    <name type="scientific">Actinoplanes oblitus</name>
    <dbReference type="NCBI Taxonomy" id="3040509"/>
    <lineage>
        <taxon>Bacteria</taxon>
        <taxon>Bacillati</taxon>
        <taxon>Actinomycetota</taxon>
        <taxon>Actinomycetes</taxon>
        <taxon>Micromonosporales</taxon>
        <taxon>Micromonosporaceae</taxon>
        <taxon>Actinoplanes</taxon>
    </lineage>
</organism>
<name>A0ABY8WAU4_9ACTN</name>
<feature type="compositionally biased region" description="Low complexity" evidence="1">
    <location>
        <begin position="286"/>
        <end position="316"/>
    </location>
</feature>
<feature type="region of interest" description="Disordered" evidence="1">
    <location>
        <begin position="286"/>
        <end position="328"/>
    </location>
</feature>
<sequence length="469" mass="50144">MRSLLDGHPRLLAWQRVREFAVPPTMIESTAARRLAGDWAGACAASRVDPELDPRAIGRRHGPELAAEVRSDLRHLVPDLLRWHFPRVESGLLRPGVTVSLARYAPRLHLVARTPPAWADADQRIALALWDGAADGRHPHARPHRRFRLDLHRHLWDDRHTAELPDRAGAATWPGDAAVSPAGLDGCAVHRWAAEAEILRSAEGREDDPVFVRLTARDHRELPAGKEPGGGPRRALEPSALVLPDAATWLLPDLELLRAGLIEAGQLHPLVAESLIPALAPAAGAAAPGPAPAAGAAAVSGPAPAAGAAAAPGHAPASREPAGAGSGMRLVDCRGERHRVGLVDGVLSALDHEPDELLREEILVAFGGTPLPCLRVIDRAIRRPDTLADIRARLDHGDLPGALAAVEALLGPGATLRDGPLRDELARTAERHLTYGLYRAGLAGHCPPKNVPLPRRRITKVKNDSGHRR</sequence>